<feature type="domain" description="Reverse transcriptase Ty1/copia-type" evidence="12">
    <location>
        <begin position="139"/>
        <end position="206"/>
    </location>
</feature>
<dbReference type="InterPro" id="IPR032675">
    <property type="entry name" value="LRR_dom_sf"/>
</dbReference>
<name>A0A978URP0_ZIZJJ</name>
<evidence type="ECO:0000256" key="2">
    <source>
        <dbReference type="ARBA" id="ARBA00009592"/>
    </source>
</evidence>
<evidence type="ECO:0000256" key="11">
    <source>
        <dbReference type="ARBA" id="ARBA00023180"/>
    </source>
</evidence>
<keyword evidence="11" id="KW-0325">Glycoprotein</keyword>
<dbReference type="GO" id="GO:0005886">
    <property type="term" value="C:plasma membrane"/>
    <property type="evidence" value="ECO:0007669"/>
    <property type="project" value="UniProtKB-SubCell"/>
</dbReference>
<reference evidence="13" key="1">
    <citation type="journal article" date="2021" name="Front. Plant Sci.">
        <title>Chromosome-Scale Genome Assembly for Chinese Sour Jujube and Insights Into Its Genome Evolution and Domestication Signature.</title>
        <authorList>
            <person name="Shen L.-Y."/>
            <person name="Luo H."/>
            <person name="Wang X.-L."/>
            <person name="Wang X.-M."/>
            <person name="Qiu X.-J."/>
            <person name="Liu H."/>
            <person name="Zhou S.-S."/>
            <person name="Jia K.-H."/>
            <person name="Nie S."/>
            <person name="Bao Y.-T."/>
            <person name="Zhang R.-G."/>
            <person name="Yun Q.-Z."/>
            <person name="Chai Y.-H."/>
            <person name="Lu J.-Y."/>
            <person name="Li Y."/>
            <person name="Zhao S.-W."/>
            <person name="Mao J.-F."/>
            <person name="Jia S.-G."/>
            <person name="Mao Y.-M."/>
        </authorList>
    </citation>
    <scope>NUCLEOTIDE SEQUENCE</scope>
    <source>
        <strain evidence="13">AT0</strain>
        <tissue evidence="13">Leaf</tissue>
    </source>
</reference>
<dbReference type="Pfam" id="PF07727">
    <property type="entry name" value="RVT_2"/>
    <property type="match status" value="1"/>
</dbReference>
<comment type="caution">
    <text evidence="13">The sequence shown here is derived from an EMBL/GenBank/DDBJ whole genome shotgun (WGS) entry which is preliminary data.</text>
</comment>
<keyword evidence="4" id="KW-0433">Leucine-rich repeat</keyword>
<protein>
    <recommendedName>
        <fullName evidence="12">Reverse transcriptase Ty1/copia-type domain-containing protein</fullName>
    </recommendedName>
</protein>
<gene>
    <name evidence="13" type="ORF">FEM48_Zijuj09G0075800</name>
</gene>
<keyword evidence="6" id="KW-0732">Signal</keyword>
<evidence type="ECO:0000256" key="9">
    <source>
        <dbReference type="ARBA" id="ARBA00023136"/>
    </source>
</evidence>
<keyword evidence="8" id="KW-1133">Transmembrane helix</keyword>
<keyword evidence="10" id="KW-0675">Receptor</keyword>
<evidence type="ECO:0000256" key="1">
    <source>
        <dbReference type="ARBA" id="ARBA00004251"/>
    </source>
</evidence>
<proteinExistence type="inferred from homology"/>
<evidence type="ECO:0000313" key="13">
    <source>
        <dbReference type="EMBL" id="KAH7517540.1"/>
    </source>
</evidence>
<dbReference type="InterPro" id="IPR046956">
    <property type="entry name" value="RLP23-like"/>
</dbReference>
<sequence>MEKSKISHSIGTMLDGSNYTLWPQRMKSFLIGSKLWRILTGDIVKPVQDADENDTKYCHKHGHILENFPTRPPRSQGISTKSKSFSKFGSSSVAAVTAPSDESSSPILTGEVALTSVYTINRLPIPVLQNLSPFECLYGDGSVTISDLQNYLSQHFEMKNLGPLSYFLRLEVSSRSDGYYLSQAKYDFDLLSRSGLIDSNTAFTPLDTNVKLTPFDGTPILDPTLYRQLVGSLVYLTMTCPDIAYAVHVVSQFMACFLDYSFYFCSSSNLGRPPTEPIQIAVPGFVFNKFTEVISDAHLKKLSKLRYLDLSSNSFTLHFDYKWIPPFQLVEMKLRPCKLDDASFPSWLQTQLNLSVLDISSTGINTDAIPDWFCNITHNLRYLDLSFNSIKGTLPNFPLRFDNYPTVDLSSNQFRGPIPLSLANATALNLSNNTFTIFKPFLCAPIERSTTFLDLSFNMLSGSLPN</sequence>
<dbReference type="Pfam" id="PF00560">
    <property type="entry name" value="LRR_1"/>
    <property type="match status" value="2"/>
</dbReference>
<keyword evidence="7" id="KW-0677">Repeat</keyword>
<dbReference type="FunFam" id="3.80.10.10:FF:001347">
    <property type="entry name" value="LRR receptor-like serine/threonine-protein kinase GSO2"/>
    <property type="match status" value="1"/>
</dbReference>
<dbReference type="EMBL" id="JAEACU010000009">
    <property type="protein sequence ID" value="KAH7517540.1"/>
    <property type="molecule type" value="Genomic_DNA"/>
</dbReference>
<evidence type="ECO:0000256" key="7">
    <source>
        <dbReference type="ARBA" id="ARBA00022737"/>
    </source>
</evidence>
<comment type="subcellular location">
    <subcellularLocation>
        <location evidence="1">Cell membrane</location>
        <topology evidence="1">Single-pass type I membrane protein</topology>
    </subcellularLocation>
</comment>
<dbReference type="AlphaFoldDB" id="A0A978URP0"/>
<comment type="similarity">
    <text evidence="2">Belongs to the RLP family.</text>
</comment>
<evidence type="ECO:0000256" key="4">
    <source>
        <dbReference type="ARBA" id="ARBA00022614"/>
    </source>
</evidence>
<dbReference type="InterPro" id="IPR001611">
    <property type="entry name" value="Leu-rich_rpt"/>
</dbReference>
<dbReference type="PANTHER" id="PTHR48063">
    <property type="entry name" value="LRR RECEPTOR-LIKE KINASE"/>
    <property type="match status" value="1"/>
</dbReference>
<evidence type="ECO:0000256" key="10">
    <source>
        <dbReference type="ARBA" id="ARBA00023170"/>
    </source>
</evidence>
<dbReference type="Gene3D" id="3.80.10.10">
    <property type="entry name" value="Ribonuclease Inhibitor"/>
    <property type="match status" value="1"/>
</dbReference>
<evidence type="ECO:0000256" key="8">
    <source>
        <dbReference type="ARBA" id="ARBA00022989"/>
    </source>
</evidence>
<dbReference type="InterPro" id="IPR013103">
    <property type="entry name" value="RVT_2"/>
</dbReference>
<accession>A0A978URP0</accession>
<evidence type="ECO:0000256" key="6">
    <source>
        <dbReference type="ARBA" id="ARBA00022729"/>
    </source>
</evidence>
<evidence type="ECO:0000313" key="14">
    <source>
        <dbReference type="Proteomes" id="UP000813462"/>
    </source>
</evidence>
<evidence type="ECO:0000256" key="5">
    <source>
        <dbReference type="ARBA" id="ARBA00022692"/>
    </source>
</evidence>
<dbReference type="SUPFAM" id="SSF52058">
    <property type="entry name" value="L domain-like"/>
    <property type="match status" value="1"/>
</dbReference>
<dbReference type="PANTHER" id="PTHR48063:SF98">
    <property type="entry name" value="LRR RECEPTOR-LIKE SERINE_THREONINE-PROTEIN KINASE FLS2"/>
    <property type="match status" value="1"/>
</dbReference>
<evidence type="ECO:0000259" key="12">
    <source>
        <dbReference type="Pfam" id="PF07727"/>
    </source>
</evidence>
<organism evidence="13 14">
    <name type="scientific">Ziziphus jujuba var. spinosa</name>
    <dbReference type="NCBI Taxonomy" id="714518"/>
    <lineage>
        <taxon>Eukaryota</taxon>
        <taxon>Viridiplantae</taxon>
        <taxon>Streptophyta</taxon>
        <taxon>Embryophyta</taxon>
        <taxon>Tracheophyta</taxon>
        <taxon>Spermatophyta</taxon>
        <taxon>Magnoliopsida</taxon>
        <taxon>eudicotyledons</taxon>
        <taxon>Gunneridae</taxon>
        <taxon>Pentapetalae</taxon>
        <taxon>rosids</taxon>
        <taxon>fabids</taxon>
        <taxon>Rosales</taxon>
        <taxon>Rhamnaceae</taxon>
        <taxon>Paliureae</taxon>
        <taxon>Ziziphus</taxon>
    </lineage>
</organism>
<dbReference type="Proteomes" id="UP000813462">
    <property type="component" value="Unassembled WGS sequence"/>
</dbReference>
<evidence type="ECO:0000256" key="3">
    <source>
        <dbReference type="ARBA" id="ARBA00022475"/>
    </source>
</evidence>
<keyword evidence="3" id="KW-1003">Cell membrane</keyword>
<keyword evidence="5" id="KW-0812">Transmembrane</keyword>
<keyword evidence="9" id="KW-0472">Membrane</keyword>